<reference evidence="2" key="1">
    <citation type="submission" date="2020-05" db="EMBL/GenBank/DDBJ databases">
        <title>Phylogenomic resolution of chytrid fungi.</title>
        <authorList>
            <person name="Stajich J.E."/>
            <person name="Amses K."/>
            <person name="Simmons R."/>
            <person name="Seto K."/>
            <person name="Myers J."/>
            <person name="Bonds A."/>
            <person name="Quandt C.A."/>
            <person name="Barry K."/>
            <person name="Liu P."/>
            <person name="Grigoriev I."/>
            <person name="Longcore J.E."/>
            <person name="James T.Y."/>
        </authorList>
    </citation>
    <scope>NUCLEOTIDE SEQUENCE</scope>
    <source>
        <strain evidence="2">JEL0513</strain>
    </source>
</reference>
<feature type="compositionally biased region" description="Polar residues" evidence="1">
    <location>
        <begin position="52"/>
        <end position="78"/>
    </location>
</feature>
<name>A0AAD5XDX2_9FUNG</name>
<protein>
    <submittedName>
        <fullName evidence="2">Uncharacterized protein</fullName>
    </submittedName>
</protein>
<organism evidence="2 3">
    <name type="scientific">Physocladia obscura</name>
    <dbReference type="NCBI Taxonomy" id="109957"/>
    <lineage>
        <taxon>Eukaryota</taxon>
        <taxon>Fungi</taxon>
        <taxon>Fungi incertae sedis</taxon>
        <taxon>Chytridiomycota</taxon>
        <taxon>Chytridiomycota incertae sedis</taxon>
        <taxon>Chytridiomycetes</taxon>
        <taxon>Chytridiales</taxon>
        <taxon>Chytriomycetaceae</taxon>
        <taxon>Physocladia</taxon>
    </lineage>
</organism>
<feature type="non-terminal residue" evidence="2">
    <location>
        <position position="122"/>
    </location>
</feature>
<feature type="region of interest" description="Disordered" evidence="1">
    <location>
        <begin position="1"/>
        <end position="122"/>
    </location>
</feature>
<feature type="compositionally biased region" description="Polar residues" evidence="1">
    <location>
        <begin position="88"/>
        <end position="107"/>
    </location>
</feature>
<evidence type="ECO:0000313" key="3">
    <source>
        <dbReference type="Proteomes" id="UP001211907"/>
    </source>
</evidence>
<accession>A0AAD5XDX2</accession>
<dbReference type="Proteomes" id="UP001211907">
    <property type="component" value="Unassembled WGS sequence"/>
</dbReference>
<sequence length="122" mass="12610">MSFAKPETVHVDEEETTVDVDGNPIGAGGSSGGTAPVEGSGSGSGNIRGDVVNSSPINTNPAQAQSYSQTHAQQSQVHQLPPRRVSIDYNSATTSAPQYGNNSSISNTPPPKRYRDASPDGN</sequence>
<feature type="compositionally biased region" description="Basic and acidic residues" evidence="1">
    <location>
        <begin position="113"/>
        <end position="122"/>
    </location>
</feature>
<gene>
    <name evidence="2" type="ORF">HK100_004331</name>
</gene>
<proteinExistence type="predicted"/>
<evidence type="ECO:0000256" key="1">
    <source>
        <dbReference type="SAM" id="MobiDB-lite"/>
    </source>
</evidence>
<comment type="caution">
    <text evidence="2">The sequence shown here is derived from an EMBL/GenBank/DDBJ whole genome shotgun (WGS) entry which is preliminary data.</text>
</comment>
<dbReference type="AlphaFoldDB" id="A0AAD5XDX2"/>
<keyword evidence="3" id="KW-1185">Reference proteome</keyword>
<evidence type="ECO:0000313" key="2">
    <source>
        <dbReference type="EMBL" id="KAJ3102641.1"/>
    </source>
</evidence>
<dbReference type="EMBL" id="JADGJH010002152">
    <property type="protein sequence ID" value="KAJ3102641.1"/>
    <property type="molecule type" value="Genomic_DNA"/>
</dbReference>